<proteinExistence type="predicted"/>
<dbReference type="KEGG" id="vg:16605334"/>
<dbReference type="Proteomes" id="UP000204584">
    <property type="component" value="Segment"/>
</dbReference>
<name>S4VZS1_9VIRU</name>
<organism evidence="2 3">
    <name type="scientific">Pandoravirus salinus</name>
    <dbReference type="NCBI Taxonomy" id="1349410"/>
    <lineage>
        <taxon>Viruses</taxon>
        <taxon>Pandoravirus</taxon>
    </lineage>
</organism>
<protein>
    <submittedName>
        <fullName evidence="2">Uncharacterized protein</fullName>
    </submittedName>
</protein>
<feature type="region of interest" description="Disordered" evidence="1">
    <location>
        <begin position="139"/>
        <end position="166"/>
    </location>
</feature>
<feature type="region of interest" description="Disordered" evidence="1">
    <location>
        <begin position="419"/>
        <end position="445"/>
    </location>
</feature>
<feature type="region of interest" description="Disordered" evidence="1">
    <location>
        <begin position="1"/>
        <end position="21"/>
    </location>
</feature>
<sequence>MQFTNDNLSDSDGAYDDRGLYDNGDGLYGGARYEDGRYDQQVQYDEDGAREEEGQYAWADSDGAQQGLSGDLIDMMGADVFDALVRSLLAQGRPADAAALCSSSRRARALCQASRANWARDFPDLESAYGVSAAVVGSRPLWPPSVGPPPVSSDDDDDDDDDNDHGTVEYNLLQTALARRRAEVAERFCAMYALYVRDHIVRVALERQRAHARDVESGAASQTRHVALLGEEQSPLEDRGVRARGRGIAQALRRVVPRSLRGSSSFRKSLQSEVAPHRDVVDVLRSPDVVSLADLEDWARGLSGISGYPLRVPFSGAEPWAVVQLGDEPQVPFDDPDAGPLFFVINVSPPSGAVANLQDRRLHINRRTGIRPSESEIIGADLDAIARSDAQAAREFRDLVRYRVNRALDEALGKAVRLRTGPGQGRQRRGVQRPSRPAGEVDPSETTLDALTRLRDRCQHIDLYRAYAPVSTYIAALLFPGTDIVTYDVVVRLPLGQSSASRIADDF</sequence>
<evidence type="ECO:0000256" key="1">
    <source>
        <dbReference type="SAM" id="MobiDB-lite"/>
    </source>
</evidence>
<dbReference type="GeneID" id="16605334"/>
<evidence type="ECO:0000313" key="3">
    <source>
        <dbReference type="Proteomes" id="UP000204584"/>
    </source>
</evidence>
<feature type="compositionally biased region" description="Pro residues" evidence="1">
    <location>
        <begin position="141"/>
        <end position="151"/>
    </location>
</feature>
<feature type="compositionally biased region" description="Polar residues" evidence="1">
    <location>
        <begin position="1"/>
        <end position="10"/>
    </location>
</feature>
<dbReference type="EMBL" id="KC977571">
    <property type="protein sequence ID" value="AGO83547.1"/>
    <property type="molecule type" value="Genomic_DNA"/>
</dbReference>
<feature type="compositionally biased region" description="Acidic residues" evidence="1">
    <location>
        <begin position="153"/>
        <end position="163"/>
    </location>
</feature>
<gene>
    <name evidence="2" type="ORF">psal_cds_108</name>
</gene>
<dbReference type="RefSeq" id="YP_008436609.1">
    <property type="nucleotide sequence ID" value="NC_022098.1"/>
</dbReference>
<keyword evidence="3" id="KW-1185">Reference proteome</keyword>
<evidence type="ECO:0000313" key="2">
    <source>
        <dbReference type="EMBL" id="AGO83547.1"/>
    </source>
</evidence>
<accession>S4VZS1</accession>
<reference evidence="2 3" key="1">
    <citation type="journal article" date="2013" name="Science">
        <title>Pandoraviruses: amoeba viruses with genomes up to 2.5 Mb reaching that of parasitic eukaryotes.</title>
        <authorList>
            <person name="Philippe N."/>
            <person name="Legendre M."/>
            <person name="Doutre G."/>
            <person name="Coute Y."/>
            <person name="Poirot O."/>
            <person name="Lescot M."/>
            <person name="Arslan D."/>
            <person name="Seltzer V."/>
            <person name="Bertaux L."/>
            <person name="Bruley C."/>
            <person name="Garin J."/>
            <person name="Claverie J.M."/>
            <person name="Abergel C."/>
        </authorList>
    </citation>
    <scope>NUCLEOTIDE SEQUENCE [LARGE SCALE GENOMIC DNA]</scope>
</reference>